<keyword evidence="5 7" id="KW-0456">Lyase</keyword>
<evidence type="ECO:0000256" key="1">
    <source>
        <dbReference type="ARBA" id="ARBA00000985"/>
    </source>
</evidence>
<organism evidence="7 8">
    <name type="scientific">Bartonella quintana JK 68</name>
    <dbReference type="NCBI Taxonomy" id="1134503"/>
    <lineage>
        <taxon>Bacteria</taxon>
        <taxon>Pseudomonadati</taxon>
        <taxon>Pseudomonadota</taxon>
        <taxon>Alphaproteobacteria</taxon>
        <taxon>Hyphomicrobiales</taxon>
        <taxon>Bartonellaceae</taxon>
        <taxon>Bartonella</taxon>
    </lineage>
</organism>
<evidence type="ECO:0000256" key="3">
    <source>
        <dbReference type="ARBA" id="ARBA00012338"/>
    </source>
</evidence>
<evidence type="ECO:0000256" key="5">
    <source>
        <dbReference type="ARBA" id="ARBA00023239"/>
    </source>
</evidence>
<evidence type="ECO:0000313" key="8">
    <source>
        <dbReference type="Proteomes" id="UP000027143"/>
    </source>
</evidence>
<comment type="caution">
    <text evidence="7">The sequence shown here is derived from an EMBL/GenBank/DDBJ whole genome shotgun (WGS) entry which is preliminary data.</text>
</comment>
<dbReference type="GO" id="GO:0016829">
    <property type="term" value="F:lyase activity"/>
    <property type="evidence" value="ECO:0007669"/>
    <property type="project" value="UniProtKB-KW"/>
</dbReference>
<dbReference type="Gene3D" id="1.10.275.10">
    <property type="entry name" value="Fumarase/aspartase (N-terminal domain)"/>
    <property type="match status" value="1"/>
</dbReference>
<dbReference type="PRINTS" id="PR00145">
    <property type="entry name" value="ARGSUCLYASE"/>
</dbReference>
<comment type="catalytic activity">
    <reaction evidence="1">
        <text>2-(N(omega)-L-arginino)succinate = fumarate + L-arginine</text>
        <dbReference type="Rhea" id="RHEA:24020"/>
        <dbReference type="ChEBI" id="CHEBI:29806"/>
        <dbReference type="ChEBI" id="CHEBI:32682"/>
        <dbReference type="ChEBI" id="CHEBI:57472"/>
        <dbReference type="EC" id="4.3.2.1"/>
    </reaction>
</comment>
<proteinExistence type="predicted"/>
<comment type="pathway">
    <text evidence="2">Amino-acid biosynthesis; L-arginine biosynthesis; L-arginine from L-ornithine and carbamoyl phosphate: step 3/3.</text>
</comment>
<dbReference type="InterPro" id="IPR009049">
    <property type="entry name" value="Argininosuccinate_lyase"/>
</dbReference>
<dbReference type="PANTHER" id="PTHR43814:SF1">
    <property type="entry name" value="ARGININOSUCCINATE LYASE"/>
    <property type="match status" value="1"/>
</dbReference>
<dbReference type="EC" id="4.3.2.1" evidence="3"/>
<feature type="domain" description="Fumarate lyase N-terminal" evidence="6">
    <location>
        <begin position="4"/>
        <end position="127"/>
    </location>
</feature>
<reference evidence="7 8" key="1">
    <citation type="submission" date="2012-04" db="EMBL/GenBank/DDBJ databases">
        <title>The Genome Sequence of Bartonella quintana JK 68.</title>
        <authorList>
            <consortium name="The Broad Institute Genome Sequencing Platform"/>
            <consortium name="The Broad Institute Genome Sequencing Center for Infectious Disease"/>
            <person name="Feldgarden M."/>
            <person name="Kirby J."/>
            <person name="Kosoy M."/>
            <person name="Birtles R."/>
            <person name="Probert W.S."/>
            <person name="Chiaraviglio L."/>
            <person name="Walker B."/>
            <person name="Young S.K."/>
            <person name="Zeng Q."/>
            <person name="Gargeya S."/>
            <person name="Fitzgerald M."/>
            <person name="Haas B."/>
            <person name="Abouelleil A."/>
            <person name="Alvarado L."/>
            <person name="Arachchi H.M."/>
            <person name="Berlin A.M."/>
            <person name="Chapman S.B."/>
            <person name="Goldberg J."/>
            <person name="Griggs A."/>
            <person name="Gujja S."/>
            <person name="Hansen M."/>
            <person name="Howarth C."/>
            <person name="Imamovic A."/>
            <person name="Larimer J."/>
            <person name="McCowen C."/>
            <person name="Montmayeur A."/>
            <person name="Murphy C."/>
            <person name="Neiman D."/>
            <person name="Pearson M."/>
            <person name="Priest M."/>
            <person name="Roberts A."/>
            <person name="Saif S."/>
            <person name="Shea T."/>
            <person name="Sisk P."/>
            <person name="Sykes S."/>
            <person name="Wortman J."/>
            <person name="Nusbaum C."/>
            <person name="Birren B."/>
        </authorList>
    </citation>
    <scope>NUCLEOTIDE SEQUENCE [LARGE SCALE GENOMIC DNA]</scope>
    <source>
        <strain evidence="7 8">JK 68</strain>
    </source>
</reference>
<dbReference type="SUPFAM" id="SSF48557">
    <property type="entry name" value="L-aspartase-like"/>
    <property type="match status" value="1"/>
</dbReference>
<keyword evidence="8" id="KW-1185">Reference proteome</keyword>
<protein>
    <recommendedName>
        <fullName evidence="3">argininosuccinate lyase</fullName>
        <ecNumber evidence="3">4.3.2.1</ecNumber>
    </recommendedName>
</protein>
<dbReference type="Pfam" id="PF00206">
    <property type="entry name" value="Lyase_1"/>
    <property type="match status" value="1"/>
</dbReference>
<evidence type="ECO:0000313" key="7">
    <source>
        <dbReference type="EMBL" id="KEC65376.1"/>
    </source>
</evidence>
<dbReference type="InterPro" id="IPR000362">
    <property type="entry name" value="Fumarate_lyase_fam"/>
</dbReference>
<dbReference type="InterPro" id="IPR008948">
    <property type="entry name" value="L-Aspartase-like"/>
</dbReference>
<keyword evidence="4" id="KW-0028">Amino-acid biosynthesis</keyword>
<keyword evidence="4" id="KW-0055">Arginine biosynthesis</keyword>
<dbReference type="InterPro" id="IPR022761">
    <property type="entry name" value="Fumarate_lyase_N"/>
</dbReference>
<dbReference type="Gene3D" id="1.20.200.10">
    <property type="entry name" value="Fumarase/aspartase (Central domain)"/>
    <property type="match status" value="1"/>
</dbReference>
<accession>A0ABR4SP81</accession>
<evidence type="ECO:0000256" key="4">
    <source>
        <dbReference type="ARBA" id="ARBA00022571"/>
    </source>
</evidence>
<dbReference type="PANTHER" id="PTHR43814">
    <property type="entry name" value="ARGININOSUCCINATE LYASE"/>
    <property type="match status" value="1"/>
</dbReference>
<dbReference type="EMBL" id="AHPD01000011">
    <property type="protein sequence ID" value="KEC65376.1"/>
    <property type="molecule type" value="Genomic_DNA"/>
</dbReference>
<dbReference type="InterPro" id="IPR024083">
    <property type="entry name" value="Fumarase/histidase_N"/>
</dbReference>
<name>A0ABR4SP81_BARQI</name>
<gene>
    <name evidence="7" type="ORF">O7U_01026</name>
</gene>
<dbReference type="PRINTS" id="PR00149">
    <property type="entry name" value="FUMRATELYASE"/>
</dbReference>
<sequence length="135" mass="15415">MNIEVRLAELIGPVAGRLRIARSRNDQVAVDFRLWVRDTTQKIAQALKFKRIDRAFLVQAEQHVHTFMPGFTYLQPAQPVTFGHYMMAYVEIFGQDLSRMRDAVERMNESSLEAVALAGTSFPINHFMPAETLGF</sequence>
<dbReference type="Proteomes" id="UP000027143">
    <property type="component" value="Unassembled WGS sequence"/>
</dbReference>
<evidence type="ECO:0000256" key="2">
    <source>
        <dbReference type="ARBA" id="ARBA00004941"/>
    </source>
</evidence>
<evidence type="ECO:0000259" key="6">
    <source>
        <dbReference type="Pfam" id="PF00206"/>
    </source>
</evidence>